<dbReference type="EMBL" id="BLAY01000003">
    <property type="protein sequence ID" value="GET35612.1"/>
    <property type="molecule type" value="Genomic_DNA"/>
</dbReference>
<evidence type="ECO:0000313" key="1">
    <source>
        <dbReference type="EMBL" id="GET35612.1"/>
    </source>
</evidence>
<dbReference type="RefSeq" id="WP_226573549.1">
    <property type="nucleotide sequence ID" value="NZ_BLAY01000003.1"/>
</dbReference>
<evidence type="ECO:0000313" key="2">
    <source>
        <dbReference type="Proteomes" id="UP001050975"/>
    </source>
</evidence>
<sequence>MTTGLKIPSNYYIELITNFPPRPITNEAELIATQNQINFILDKGKLTQDDRDYLKVLGILVYDYEQQHEPMPSLKGVELLKALLEEANLQPKDLVPMWESESIVLEIINGERQITDEEIGKLAEFFQISPTRF</sequence>
<dbReference type="Proteomes" id="UP001050975">
    <property type="component" value="Unassembled WGS sequence"/>
</dbReference>
<dbReference type="CDD" id="cd00093">
    <property type="entry name" value="HTH_XRE"/>
    <property type="match status" value="1"/>
</dbReference>
<name>A0AAV3WZ18_9CYAN</name>
<accession>A0AAV3WZ18</accession>
<keyword evidence="2" id="KW-1185">Reference proteome</keyword>
<gene>
    <name evidence="1" type="ORF">MiSe_03540</name>
</gene>
<comment type="caution">
    <text evidence="1">The sequence shown here is derived from an EMBL/GenBank/DDBJ whole genome shotgun (WGS) entry which is preliminary data.</text>
</comment>
<dbReference type="InterPro" id="IPR001387">
    <property type="entry name" value="Cro/C1-type_HTH"/>
</dbReference>
<protein>
    <submittedName>
        <fullName evidence="1">Transcription regulator with HTH domain protein</fullName>
    </submittedName>
</protein>
<organism evidence="1 2">
    <name type="scientific">Microseira wollei NIES-4236</name>
    <dbReference type="NCBI Taxonomy" id="2530354"/>
    <lineage>
        <taxon>Bacteria</taxon>
        <taxon>Bacillati</taxon>
        <taxon>Cyanobacteriota</taxon>
        <taxon>Cyanophyceae</taxon>
        <taxon>Oscillatoriophycideae</taxon>
        <taxon>Aerosakkonematales</taxon>
        <taxon>Aerosakkonemataceae</taxon>
        <taxon>Microseira</taxon>
    </lineage>
</organism>
<proteinExistence type="predicted"/>
<dbReference type="AlphaFoldDB" id="A0AAV3WZ18"/>
<reference evidence="1" key="1">
    <citation type="submission" date="2019-10" db="EMBL/GenBank/DDBJ databases">
        <title>Draft genome sequece of Microseira wollei NIES-4236.</title>
        <authorList>
            <person name="Yamaguchi H."/>
            <person name="Suzuki S."/>
            <person name="Kawachi M."/>
        </authorList>
    </citation>
    <scope>NUCLEOTIDE SEQUENCE</scope>
    <source>
        <strain evidence="1">NIES-4236</strain>
    </source>
</reference>